<accession>A0A5C7GL57</accession>
<reference evidence="1 2" key="1">
    <citation type="submission" date="2019-08" db="EMBL/GenBank/DDBJ databases">
        <title>Seonamhaeicola sediminis sp. nov., isolated from marine sediment.</title>
        <authorList>
            <person name="Cao W.R."/>
        </authorList>
    </citation>
    <scope>NUCLEOTIDE SEQUENCE [LARGE SCALE GENOMIC DNA]</scope>
    <source>
        <strain evidence="1 2">1505</strain>
    </source>
</reference>
<sequence>MSISRSTYFEAFASIMKITLRDNNATDEEKSLLQHFGRKLGVTSSEYFELIDDNMFMRYEIEAPYMYNQRLESLYRITKIVYEDVDISKLMKEKWLYRMGIAIGFDPSNIKYVVGKSLDMFNANNGLTLEDYEDGIKNIMM</sequence>
<dbReference type="Proteomes" id="UP000321080">
    <property type="component" value="Unassembled WGS sequence"/>
</dbReference>
<keyword evidence="2" id="KW-1185">Reference proteome</keyword>
<protein>
    <recommendedName>
        <fullName evidence="3">TerB family tellurite resistance protein</fullName>
    </recommendedName>
</protein>
<evidence type="ECO:0008006" key="3">
    <source>
        <dbReference type="Google" id="ProtNLM"/>
    </source>
</evidence>
<dbReference type="AlphaFoldDB" id="A0A5C7GL57"/>
<dbReference type="EMBL" id="VRKQ01000008">
    <property type="protein sequence ID" value="TXG39229.1"/>
    <property type="molecule type" value="Genomic_DNA"/>
</dbReference>
<evidence type="ECO:0000313" key="1">
    <source>
        <dbReference type="EMBL" id="TXG39229.1"/>
    </source>
</evidence>
<proteinExistence type="predicted"/>
<dbReference type="OrthoDB" id="1435455at2"/>
<evidence type="ECO:0000313" key="2">
    <source>
        <dbReference type="Proteomes" id="UP000321080"/>
    </source>
</evidence>
<name>A0A5C7GL57_9FLAO</name>
<organism evidence="1 2">
    <name type="scientific">Seonamhaeicola maritimus</name>
    <dbReference type="NCBI Taxonomy" id="2591822"/>
    <lineage>
        <taxon>Bacteria</taxon>
        <taxon>Pseudomonadati</taxon>
        <taxon>Bacteroidota</taxon>
        <taxon>Flavobacteriia</taxon>
        <taxon>Flavobacteriales</taxon>
        <taxon>Flavobacteriaceae</taxon>
    </lineage>
</organism>
<dbReference type="RefSeq" id="WP_147766754.1">
    <property type="nucleotide sequence ID" value="NZ_VRKQ01000008.1"/>
</dbReference>
<gene>
    <name evidence="1" type="ORF">FUA22_04960</name>
</gene>
<comment type="caution">
    <text evidence="1">The sequence shown here is derived from an EMBL/GenBank/DDBJ whole genome shotgun (WGS) entry which is preliminary data.</text>
</comment>